<reference evidence="3" key="1">
    <citation type="submission" date="2022-03" db="EMBL/GenBank/DDBJ databases">
        <authorList>
            <person name="Martin C."/>
        </authorList>
    </citation>
    <scope>NUCLEOTIDE SEQUENCE</scope>
</reference>
<dbReference type="AlphaFoldDB" id="A0A8J1U2W6"/>
<dbReference type="OrthoDB" id="430340at2759"/>
<sequence length="99" mass="10733">MAKYLIPLAFGICLVEFVLAGAVADPVCEIVERGEYCGKLMPPGIFTLAGRCAEGDECFCKPEKPENEKPGNENAPDTMGGDMGPEKKPKMEPKMKQPK</sequence>
<evidence type="ECO:0000256" key="2">
    <source>
        <dbReference type="SAM" id="SignalP"/>
    </source>
</evidence>
<evidence type="ECO:0000313" key="3">
    <source>
        <dbReference type="EMBL" id="CAH1792131.1"/>
    </source>
</evidence>
<organism evidence="3 4">
    <name type="scientific">Owenia fusiformis</name>
    <name type="common">Polychaete worm</name>
    <dbReference type="NCBI Taxonomy" id="6347"/>
    <lineage>
        <taxon>Eukaryota</taxon>
        <taxon>Metazoa</taxon>
        <taxon>Spiralia</taxon>
        <taxon>Lophotrochozoa</taxon>
        <taxon>Annelida</taxon>
        <taxon>Polychaeta</taxon>
        <taxon>Sedentaria</taxon>
        <taxon>Canalipalpata</taxon>
        <taxon>Sabellida</taxon>
        <taxon>Oweniida</taxon>
        <taxon>Oweniidae</taxon>
        <taxon>Owenia</taxon>
    </lineage>
</organism>
<feature type="region of interest" description="Disordered" evidence="1">
    <location>
        <begin position="62"/>
        <end position="99"/>
    </location>
</feature>
<evidence type="ECO:0000313" key="4">
    <source>
        <dbReference type="Proteomes" id="UP000749559"/>
    </source>
</evidence>
<keyword evidence="2" id="KW-0732">Signal</keyword>
<accession>A0A8J1U2W6</accession>
<feature type="compositionally biased region" description="Basic and acidic residues" evidence="1">
    <location>
        <begin position="62"/>
        <end position="71"/>
    </location>
</feature>
<name>A0A8J1U2W6_OWEFU</name>
<protein>
    <submittedName>
        <fullName evidence="3">Uncharacterized protein</fullName>
    </submittedName>
</protein>
<feature type="signal peptide" evidence="2">
    <location>
        <begin position="1"/>
        <end position="20"/>
    </location>
</feature>
<feature type="compositionally biased region" description="Basic and acidic residues" evidence="1">
    <location>
        <begin position="84"/>
        <end position="99"/>
    </location>
</feature>
<proteinExistence type="predicted"/>
<feature type="non-terminal residue" evidence="3">
    <location>
        <position position="99"/>
    </location>
</feature>
<keyword evidence="4" id="KW-1185">Reference proteome</keyword>
<gene>
    <name evidence="3" type="ORF">OFUS_LOCUS17145</name>
</gene>
<dbReference type="EMBL" id="CAIIXF020000008">
    <property type="protein sequence ID" value="CAH1792131.1"/>
    <property type="molecule type" value="Genomic_DNA"/>
</dbReference>
<dbReference type="Proteomes" id="UP000749559">
    <property type="component" value="Unassembled WGS sequence"/>
</dbReference>
<comment type="caution">
    <text evidence="3">The sequence shown here is derived from an EMBL/GenBank/DDBJ whole genome shotgun (WGS) entry which is preliminary data.</text>
</comment>
<feature type="chain" id="PRO_5043377888" evidence="2">
    <location>
        <begin position="21"/>
        <end position="99"/>
    </location>
</feature>
<evidence type="ECO:0000256" key="1">
    <source>
        <dbReference type="SAM" id="MobiDB-lite"/>
    </source>
</evidence>